<proteinExistence type="predicted"/>
<dbReference type="Proteomes" id="UP001164539">
    <property type="component" value="Chromosome 3"/>
</dbReference>
<keyword evidence="2" id="KW-1185">Reference proteome</keyword>
<name>A0ACC1YEZ3_MELAZ</name>
<evidence type="ECO:0000313" key="1">
    <source>
        <dbReference type="EMBL" id="KAJ4722362.1"/>
    </source>
</evidence>
<comment type="caution">
    <text evidence="1">The sequence shown here is derived from an EMBL/GenBank/DDBJ whole genome shotgun (WGS) entry which is preliminary data.</text>
</comment>
<organism evidence="1 2">
    <name type="scientific">Melia azedarach</name>
    <name type="common">Chinaberry tree</name>
    <dbReference type="NCBI Taxonomy" id="155640"/>
    <lineage>
        <taxon>Eukaryota</taxon>
        <taxon>Viridiplantae</taxon>
        <taxon>Streptophyta</taxon>
        <taxon>Embryophyta</taxon>
        <taxon>Tracheophyta</taxon>
        <taxon>Spermatophyta</taxon>
        <taxon>Magnoliopsida</taxon>
        <taxon>eudicotyledons</taxon>
        <taxon>Gunneridae</taxon>
        <taxon>Pentapetalae</taxon>
        <taxon>rosids</taxon>
        <taxon>malvids</taxon>
        <taxon>Sapindales</taxon>
        <taxon>Meliaceae</taxon>
        <taxon>Melia</taxon>
    </lineage>
</organism>
<accession>A0ACC1YEZ3</accession>
<protein>
    <submittedName>
        <fullName evidence="1">RNA binding protein</fullName>
    </submittedName>
</protein>
<gene>
    <name evidence="1" type="ORF">OWV82_005874</name>
</gene>
<dbReference type="EMBL" id="CM051396">
    <property type="protein sequence ID" value="KAJ4722362.1"/>
    <property type="molecule type" value="Genomic_DNA"/>
</dbReference>
<sequence length="164" mass="17760">MALLWAGPSPFSSVLQSRKHTAIAIPFTSRTQIPATLTLNKFSASVSASPSNCYPSIQSTCSVSSAESESSAPTGVFIKGLPKSTTEGQLKKAFSQYGEVVKVKIVVEKMSKQSLGSAFVWFTSKESAKLAVEEMNGKFFNGRFVLVKIAEPGVSKHRGWRTRH</sequence>
<reference evidence="1 2" key="1">
    <citation type="journal article" date="2023" name="Science">
        <title>Complex scaffold remodeling in plant triterpene biosynthesis.</title>
        <authorList>
            <person name="De La Pena R."/>
            <person name="Hodgson H."/>
            <person name="Liu J.C."/>
            <person name="Stephenson M.J."/>
            <person name="Martin A.C."/>
            <person name="Owen C."/>
            <person name="Harkess A."/>
            <person name="Leebens-Mack J."/>
            <person name="Jimenez L.E."/>
            <person name="Osbourn A."/>
            <person name="Sattely E.S."/>
        </authorList>
    </citation>
    <scope>NUCLEOTIDE SEQUENCE [LARGE SCALE GENOMIC DNA]</scope>
    <source>
        <strain evidence="2">cv. JPN11</strain>
        <tissue evidence="1">Leaf</tissue>
    </source>
</reference>
<evidence type="ECO:0000313" key="2">
    <source>
        <dbReference type="Proteomes" id="UP001164539"/>
    </source>
</evidence>